<sequence>MDGEKMIRLMKSRRSVRGYLKKPVDRETVLAVVEAGRWAPSAYNKQPWKFIVVEEAEQKKRLIEAIGTEIAETKKRVPGFAGQLAPYLADVPVFIVVVGFPEVRQEFPANRSGVSADKIYYAGVGAAVENMQLAAAGFQLGTVFFTIGSEPWAQDQFKKVLAIPEKGEVLFCLPLGYPAQEMVPDETKRKPLETILCWNKYQE</sequence>
<reference evidence="2 3" key="1">
    <citation type="submission" date="2016-10" db="EMBL/GenBank/DDBJ databases">
        <title>Complete Genome Sequence of Peptococcaceae strain DCMF.</title>
        <authorList>
            <person name="Edwards R.J."/>
            <person name="Holland S.I."/>
            <person name="Deshpande N.P."/>
            <person name="Wong Y.K."/>
            <person name="Ertan H."/>
            <person name="Manefield M."/>
            <person name="Russell T.L."/>
            <person name="Lee M.J."/>
        </authorList>
    </citation>
    <scope>NUCLEOTIDE SEQUENCE [LARGE SCALE GENOMIC DNA]</scope>
    <source>
        <strain evidence="2 3">DCMF</strain>
    </source>
</reference>
<dbReference type="Pfam" id="PF00881">
    <property type="entry name" value="Nitroreductase"/>
    <property type="match status" value="1"/>
</dbReference>
<dbReference type="PANTHER" id="PTHR23026">
    <property type="entry name" value="NADPH NITROREDUCTASE"/>
    <property type="match status" value="1"/>
</dbReference>
<proteinExistence type="predicted"/>
<dbReference type="Gene3D" id="3.40.109.10">
    <property type="entry name" value="NADH Oxidase"/>
    <property type="match status" value="1"/>
</dbReference>
<dbReference type="InterPro" id="IPR029479">
    <property type="entry name" value="Nitroreductase"/>
</dbReference>
<gene>
    <name evidence="2" type="ORF">DCMF_22610</name>
</gene>
<dbReference type="PANTHER" id="PTHR23026:SF123">
    <property type="entry name" value="NAD(P)H NITROREDUCTASE RV3131-RELATED"/>
    <property type="match status" value="1"/>
</dbReference>
<evidence type="ECO:0000313" key="3">
    <source>
        <dbReference type="Proteomes" id="UP000323521"/>
    </source>
</evidence>
<evidence type="ECO:0000259" key="1">
    <source>
        <dbReference type="Pfam" id="PF00881"/>
    </source>
</evidence>
<dbReference type="InterPro" id="IPR000415">
    <property type="entry name" value="Nitroreductase-like"/>
</dbReference>
<dbReference type="EMBL" id="CP017634">
    <property type="protein sequence ID" value="ATW27167.1"/>
    <property type="molecule type" value="Genomic_DNA"/>
</dbReference>
<dbReference type="Proteomes" id="UP000323521">
    <property type="component" value="Chromosome"/>
</dbReference>
<dbReference type="OrthoDB" id="9812105at2"/>
<keyword evidence="3" id="KW-1185">Reference proteome</keyword>
<evidence type="ECO:0000313" key="2">
    <source>
        <dbReference type="EMBL" id="ATW27167.1"/>
    </source>
</evidence>
<protein>
    <recommendedName>
        <fullName evidence="1">Nitroreductase domain-containing protein</fullName>
    </recommendedName>
</protein>
<feature type="domain" description="Nitroreductase" evidence="1">
    <location>
        <begin position="11"/>
        <end position="177"/>
    </location>
</feature>
<dbReference type="GO" id="GO:0016491">
    <property type="term" value="F:oxidoreductase activity"/>
    <property type="evidence" value="ECO:0007669"/>
    <property type="project" value="InterPro"/>
</dbReference>
<dbReference type="InterPro" id="IPR050627">
    <property type="entry name" value="Nitroreductase/BluB"/>
</dbReference>
<dbReference type="AlphaFoldDB" id="A0A3G1KXP2"/>
<dbReference type="KEGG" id="fwa:DCMF_22610"/>
<dbReference type="RefSeq" id="WP_148136517.1">
    <property type="nucleotide sequence ID" value="NZ_CP017634.1"/>
</dbReference>
<organism evidence="2 3">
    <name type="scientific">Formimonas warabiya</name>
    <dbReference type="NCBI Taxonomy" id="1761012"/>
    <lineage>
        <taxon>Bacteria</taxon>
        <taxon>Bacillati</taxon>
        <taxon>Bacillota</taxon>
        <taxon>Clostridia</taxon>
        <taxon>Eubacteriales</taxon>
        <taxon>Peptococcaceae</taxon>
        <taxon>Candidatus Formimonas</taxon>
    </lineage>
</organism>
<name>A0A3G1KXP2_FORW1</name>
<accession>A0A3G1KXP2</accession>
<dbReference type="SUPFAM" id="SSF55469">
    <property type="entry name" value="FMN-dependent nitroreductase-like"/>
    <property type="match status" value="1"/>
</dbReference>